<name>A0AAU7LMF7_9BURK</name>
<feature type="domain" description="Glyoxalase/fosfomycin resistance/dioxygenase" evidence="1">
    <location>
        <begin position="10"/>
        <end position="96"/>
    </location>
</feature>
<sequence>MAYSNKSYVEHVAVRVKDIQWHINFFHEVLGMDVREIDGPADAPNQYWTLGGMQFMSCPDFEAPPSNDAGWLAHLGIMVDDLEGALQAAQSWGVKALPQGRNWLQLPDGLAIELIQAHGNSVAEALAVKPRA</sequence>
<organism evidence="2">
    <name type="scientific">Polaromonas hydrogenivorans</name>
    <dbReference type="NCBI Taxonomy" id="335476"/>
    <lineage>
        <taxon>Bacteria</taxon>
        <taxon>Pseudomonadati</taxon>
        <taxon>Pseudomonadota</taxon>
        <taxon>Betaproteobacteria</taxon>
        <taxon>Burkholderiales</taxon>
        <taxon>Comamonadaceae</taxon>
        <taxon>Polaromonas</taxon>
    </lineage>
</organism>
<proteinExistence type="predicted"/>
<accession>A0AAU7LMF7</accession>
<protein>
    <submittedName>
        <fullName evidence="2">VOC family protein</fullName>
    </submittedName>
</protein>
<reference evidence="2" key="1">
    <citation type="submission" date="2024-05" db="EMBL/GenBank/DDBJ databases">
        <authorList>
            <person name="Bunk B."/>
            <person name="Swiderski J."/>
            <person name="Sproer C."/>
            <person name="Thiel V."/>
        </authorList>
    </citation>
    <scope>NUCLEOTIDE SEQUENCE</scope>
    <source>
        <strain evidence="2">DSM 17735</strain>
    </source>
</reference>
<dbReference type="RefSeq" id="WP_349276902.1">
    <property type="nucleotide sequence ID" value="NZ_CBCSCU010000022.1"/>
</dbReference>
<dbReference type="Pfam" id="PF00903">
    <property type="entry name" value="Glyoxalase"/>
    <property type="match status" value="1"/>
</dbReference>
<dbReference type="SUPFAM" id="SSF54593">
    <property type="entry name" value="Glyoxalase/Bleomycin resistance protein/Dihydroxybiphenyl dioxygenase"/>
    <property type="match status" value="1"/>
</dbReference>
<dbReference type="AlphaFoldDB" id="A0AAU7LMF7"/>
<dbReference type="InterPro" id="IPR004360">
    <property type="entry name" value="Glyas_Fos-R_dOase_dom"/>
</dbReference>
<evidence type="ECO:0000313" key="2">
    <source>
        <dbReference type="EMBL" id="XBP68779.1"/>
    </source>
</evidence>
<dbReference type="InterPro" id="IPR029068">
    <property type="entry name" value="Glyas_Bleomycin-R_OHBP_Dase"/>
</dbReference>
<dbReference type="EMBL" id="CP157675">
    <property type="protein sequence ID" value="XBP68779.1"/>
    <property type="molecule type" value="Genomic_DNA"/>
</dbReference>
<evidence type="ECO:0000259" key="1">
    <source>
        <dbReference type="Pfam" id="PF00903"/>
    </source>
</evidence>
<gene>
    <name evidence="2" type="ORF">ABLV49_12770</name>
</gene>
<dbReference type="Gene3D" id="3.10.180.10">
    <property type="entry name" value="2,3-Dihydroxybiphenyl 1,2-Dioxygenase, domain 1"/>
    <property type="match status" value="1"/>
</dbReference>